<keyword evidence="2" id="KW-1185">Reference proteome</keyword>
<protein>
    <submittedName>
        <fullName evidence="1">Uncharacterized protein</fullName>
    </submittedName>
</protein>
<gene>
    <name evidence="1" type="ORF">D9615_007553</name>
</gene>
<accession>A0A8H5H7N9</accession>
<name>A0A8H5H7N9_9AGAR</name>
<evidence type="ECO:0000313" key="1">
    <source>
        <dbReference type="EMBL" id="KAF5378145.1"/>
    </source>
</evidence>
<dbReference type="OrthoDB" id="3037912at2759"/>
<dbReference type="Proteomes" id="UP000565441">
    <property type="component" value="Unassembled WGS sequence"/>
</dbReference>
<proteinExistence type="predicted"/>
<reference evidence="1 2" key="1">
    <citation type="journal article" date="2020" name="ISME J.">
        <title>Uncovering the hidden diversity of litter-decomposition mechanisms in mushroom-forming fungi.</title>
        <authorList>
            <person name="Floudas D."/>
            <person name="Bentzer J."/>
            <person name="Ahren D."/>
            <person name="Johansson T."/>
            <person name="Persson P."/>
            <person name="Tunlid A."/>
        </authorList>
    </citation>
    <scope>NUCLEOTIDE SEQUENCE [LARGE SCALE GENOMIC DNA]</scope>
    <source>
        <strain evidence="1 2">CBS 661.87</strain>
    </source>
</reference>
<evidence type="ECO:0000313" key="2">
    <source>
        <dbReference type="Proteomes" id="UP000565441"/>
    </source>
</evidence>
<dbReference type="AlphaFoldDB" id="A0A8H5H7N9"/>
<sequence>MPGYVPPHRRAIGTTAPLPQVRPTYSPEAVAARFNVEHHKLHTLNGQDDGSLSAIAVYADSQPGYHARPSQLFCHSHLFMLEGSIGRDFPVFEGRLKRYVPLNFEFAGWIRIVDVVYFEPRSEELISMVKQKFQGKARYEELWSKSLDMQWAVVTFEKVEGRIDNPMV</sequence>
<organism evidence="1 2">
    <name type="scientific">Tricholomella constricta</name>
    <dbReference type="NCBI Taxonomy" id="117010"/>
    <lineage>
        <taxon>Eukaryota</taxon>
        <taxon>Fungi</taxon>
        <taxon>Dikarya</taxon>
        <taxon>Basidiomycota</taxon>
        <taxon>Agaricomycotina</taxon>
        <taxon>Agaricomycetes</taxon>
        <taxon>Agaricomycetidae</taxon>
        <taxon>Agaricales</taxon>
        <taxon>Tricholomatineae</taxon>
        <taxon>Lyophyllaceae</taxon>
        <taxon>Tricholomella</taxon>
    </lineage>
</organism>
<comment type="caution">
    <text evidence="1">The sequence shown here is derived from an EMBL/GenBank/DDBJ whole genome shotgun (WGS) entry which is preliminary data.</text>
</comment>
<dbReference type="EMBL" id="JAACJP010000021">
    <property type="protein sequence ID" value="KAF5378145.1"/>
    <property type="molecule type" value="Genomic_DNA"/>
</dbReference>